<organism evidence="2 3">
    <name type="scientific">Plasmodium chabaudi adami</name>
    <dbReference type="NCBI Taxonomy" id="5826"/>
    <lineage>
        <taxon>Eukaryota</taxon>
        <taxon>Sar</taxon>
        <taxon>Alveolata</taxon>
        <taxon>Apicomplexa</taxon>
        <taxon>Aconoidasida</taxon>
        <taxon>Haemosporida</taxon>
        <taxon>Plasmodiidae</taxon>
        <taxon>Plasmodium</taxon>
        <taxon>Plasmodium (Vinckeia)</taxon>
    </lineage>
</organism>
<feature type="region of interest" description="Disordered" evidence="1">
    <location>
        <begin position="310"/>
        <end position="620"/>
    </location>
</feature>
<feature type="compositionally biased region" description="Polar residues" evidence="1">
    <location>
        <begin position="796"/>
        <end position="827"/>
    </location>
</feature>
<feature type="compositionally biased region" description="Gly residues" evidence="1">
    <location>
        <begin position="417"/>
        <end position="426"/>
    </location>
</feature>
<feature type="compositionally biased region" description="Gly residues" evidence="1">
    <location>
        <begin position="514"/>
        <end position="530"/>
    </location>
</feature>
<name>A0A1D3L7E3_PLACE</name>
<feature type="compositionally biased region" description="Polar residues" evidence="1">
    <location>
        <begin position="595"/>
        <end position="620"/>
    </location>
</feature>
<sequence>MSSKLCKLLIEVDDLFTDGTVDVNKFNKPDSYKKYFPYENGKPGECKDNYERINALGEYLYEKLPKDSNEFKGIGNNDNLHIEFFMMWLGDKIFKIGKDHKSTLKESYEKHLKNITGNFEYWEALNSKQVYKNATIVRMYIFYNLLNSICKTINELEKNLNNTDAENLKKYGTQCLDLYRNIYDSVKECKSYTHLLDSLKTIYEYVKSYKITDNKNIEGRKKVLLFDATPSLTTSDYQNKYFIPNDETLSFSNQECGKVKSKDEKDGKKGSLPDLQSIQGDKLPKNRNIGNQIKTPLSADILKELKANKQQLKTQKKTRQPPAPPAHKADRKSPHLLPQAPPDPPQQGQQGQQPSASSGASTPSPGTTPSTDTHSGVRDVQSNAQSVVNNPKDSKGDISSQQTNQDTKQVNQSGDSGVKGGVTDGGKGSKVEDTGSIQDDKGKLSGGSVDPAKGIRVSSRGSGSGQVDTNSGAGIGQSNKVGDSVSGAGGGLVSVQNDQGSSGNQGVSSSQGRNTGGGTGSSGDGTGNGTNTGTEGTGSITGDQKVGSNGGIGGQVNTGSQAGSSGNPGDTGTNQGNSGSGTVGGSDGGQGVQNPASVNPNNLPESSGSGQKTSGDQVATHSSGVFSGYWPKFGGINLNITSYLPSFSDIYETQRNILTSASNKISDAYNDAISIAKDTYDSTMTAVKGAYDATTNYIGDAVSSITNQLNSFSTFSQLGDGQSGPGGTGSGSSTGSNPSNTPQIPNSDPNSQPSSSSTSPVTTASPSPTISQTQSGPTQGSSQITGPNGGPDPVQSHDTNPGTGIPKTQTDYSTDPSTQGNGSTTGTVVKMNEKPSIWCIAPNKKCDLVGIGVIGYLSFESAKNSKKEKKMKRVINSTSGKKQIQIVIKSHSQKKQIKKSIKPIYREKSSLLNIYKLMQADPMPFINLFFLFIKEKRRL</sequence>
<feature type="compositionally biased region" description="Low complexity" evidence="1">
    <location>
        <begin position="733"/>
        <end position="786"/>
    </location>
</feature>
<dbReference type="AlphaFoldDB" id="A0A1D3L7E3"/>
<evidence type="ECO:0000313" key="2">
    <source>
        <dbReference type="EMBL" id="SCL83917.1"/>
    </source>
</evidence>
<reference evidence="2 3" key="1">
    <citation type="submission" date="2016-08" db="EMBL/GenBank/DDBJ databases">
        <authorList>
            <consortium name="Pathogen Informatics"/>
        </authorList>
    </citation>
    <scope>NUCLEOTIDE SEQUENCE [LARGE SCALE GENOMIC DNA]</scope>
    <source>
        <strain evidence="2 3">DK</strain>
    </source>
</reference>
<protein>
    <submittedName>
        <fullName evidence="2">CIR protein</fullName>
    </submittedName>
</protein>
<feature type="region of interest" description="Disordered" evidence="1">
    <location>
        <begin position="716"/>
        <end position="828"/>
    </location>
</feature>
<dbReference type="EMBL" id="FMIO01000038">
    <property type="protein sequence ID" value="SCL83917.1"/>
    <property type="molecule type" value="Genomic_DNA"/>
</dbReference>
<proteinExistence type="predicted"/>
<feature type="compositionally biased region" description="Gly residues" evidence="1">
    <location>
        <begin position="721"/>
        <end position="732"/>
    </location>
</feature>
<feature type="compositionally biased region" description="Polar residues" evidence="1">
    <location>
        <begin position="466"/>
        <end position="480"/>
    </location>
</feature>
<feature type="compositionally biased region" description="Basic and acidic residues" evidence="1">
    <location>
        <begin position="257"/>
        <end position="271"/>
    </location>
</feature>
<dbReference type="Proteomes" id="UP000195879">
    <property type="component" value="Unassembled WGS sequence"/>
</dbReference>
<feature type="compositionally biased region" description="Low complexity" evidence="1">
    <location>
        <begin position="346"/>
        <end position="374"/>
    </location>
</feature>
<dbReference type="Pfam" id="PF06022">
    <property type="entry name" value="Cir_Bir_Yir"/>
    <property type="match status" value="1"/>
</dbReference>
<feature type="compositionally biased region" description="Low complexity" evidence="1">
    <location>
        <begin position="493"/>
        <end position="513"/>
    </location>
</feature>
<feature type="compositionally biased region" description="Gly residues" evidence="1">
    <location>
        <begin position="578"/>
        <end position="591"/>
    </location>
</feature>
<dbReference type="InterPro" id="IPR006477">
    <property type="entry name" value="Yir_bir_cir"/>
</dbReference>
<feature type="compositionally biased region" description="Basic and acidic residues" evidence="1">
    <location>
        <begin position="427"/>
        <end position="443"/>
    </location>
</feature>
<gene>
    <name evidence="2" type="ORF">PCHDK_000496400</name>
</gene>
<evidence type="ECO:0000313" key="3">
    <source>
        <dbReference type="Proteomes" id="UP000195879"/>
    </source>
</evidence>
<feature type="region of interest" description="Disordered" evidence="1">
    <location>
        <begin position="255"/>
        <end position="292"/>
    </location>
</feature>
<evidence type="ECO:0000256" key="1">
    <source>
        <dbReference type="SAM" id="MobiDB-lite"/>
    </source>
</evidence>
<feature type="compositionally biased region" description="Low complexity" evidence="1">
    <location>
        <begin position="531"/>
        <end position="542"/>
    </location>
</feature>
<accession>A0A1D3L7E3</accession>
<feature type="compositionally biased region" description="Polar residues" evidence="1">
    <location>
        <begin position="380"/>
        <end position="412"/>
    </location>
</feature>
<feature type="compositionally biased region" description="Polar residues" evidence="1">
    <location>
        <begin position="557"/>
        <end position="568"/>
    </location>
</feature>